<evidence type="ECO:0000256" key="1">
    <source>
        <dbReference type="SAM" id="MobiDB-lite"/>
    </source>
</evidence>
<feature type="compositionally biased region" description="Pro residues" evidence="1">
    <location>
        <begin position="91"/>
        <end position="107"/>
    </location>
</feature>
<protein>
    <submittedName>
        <fullName evidence="2">Uncharacterized protein</fullName>
    </submittedName>
</protein>
<name>M2RUU9_CERS8</name>
<accession>M2RUU9</accession>
<reference evidence="2 3" key="1">
    <citation type="journal article" date="2012" name="Proc. Natl. Acad. Sci. U.S.A.">
        <title>Comparative genomics of Ceriporiopsis subvermispora and Phanerochaete chrysosporium provide insight into selective ligninolysis.</title>
        <authorList>
            <person name="Fernandez-Fueyo E."/>
            <person name="Ruiz-Duenas F.J."/>
            <person name="Ferreira P."/>
            <person name="Floudas D."/>
            <person name="Hibbett D.S."/>
            <person name="Canessa P."/>
            <person name="Larrondo L.F."/>
            <person name="James T.Y."/>
            <person name="Seelenfreund D."/>
            <person name="Lobos S."/>
            <person name="Polanco R."/>
            <person name="Tello M."/>
            <person name="Honda Y."/>
            <person name="Watanabe T."/>
            <person name="Watanabe T."/>
            <person name="Ryu J.S."/>
            <person name="Kubicek C.P."/>
            <person name="Schmoll M."/>
            <person name="Gaskell J."/>
            <person name="Hammel K.E."/>
            <person name="St John F.J."/>
            <person name="Vanden Wymelenberg A."/>
            <person name="Sabat G."/>
            <person name="Splinter BonDurant S."/>
            <person name="Syed K."/>
            <person name="Yadav J.S."/>
            <person name="Doddapaneni H."/>
            <person name="Subramanian V."/>
            <person name="Lavin J.L."/>
            <person name="Oguiza J.A."/>
            <person name="Perez G."/>
            <person name="Pisabarro A.G."/>
            <person name="Ramirez L."/>
            <person name="Santoyo F."/>
            <person name="Master E."/>
            <person name="Coutinho P.M."/>
            <person name="Henrissat B."/>
            <person name="Lombard V."/>
            <person name="Magnuson J.K."/>
            <person name="Kuees U."/>
            <person name="Hori C."/>
            <person name="Igarashi K."/>
            <person name="Samejima M."/>
            <person name="Held B.W."/>
            <person name="Barry K.W."/>
            <person name="LaButti K.M."/>
            <person name="Lapidus A."/>
            <person name="Lindquist E.A."/>
            <person name="Lucas S.M."/>
            <person name="Riley R."/>
            <person name="Salamov A.A."/>
            <person name="Hoffmeister D."/>
            <person name="Schwenk D."/>
            <person name="Hadar Y."/>
            <person name="Yarden O."/>
            <person name="de Vries R.P."/>
            <person name="Wiebenga A."/>
            <person name="Stenlid J."/>
            <person name="Eastwood D."/>
            <person name="Grigoriev I.V."/>
            <person name="Berka R.M."/>
            <person name="Blanchette R.A."/>
            <person name="Kersten P."/>
            <person name="Martinez A.T."/>
            <person name="Vicuna R."/>
            <person name="Cullen D."/>
        </authorList>
    </citation>
    <scope>NUCLEOTIDE SEQUENCE [LARGE SCALE GENOMIC DNA]</scope>
    <source>
        <strain evidence="2 3">B</strain>
    </source>
</reference>
<evidence type="ECO:0000313" key="2">
    <source>
        <dbReference type="EMBL" id="EMD42242.1"/>
    </source>
</evidence>
<proteinExistence type="predicted"/>
<feature type="compositionally biased region" description="Low complexity" evidence="1">
    <location>
        <begin position="117"/>
        <end position="133"/>
    </location>
</feature>
<feature type="region of interest" description="Disordered" evidence="1">
    <location>
        <begin position="59"/>
        <end position="166"/>
    </location>
</feature>
<dbReference type="HOGENOM" id="CLU_1602480_0_0_1"/>
<feature type="compositionally biased region" description="Gly residues" evidence="1">
    <location>
        <begin position="134"/>
        <end position="158"/>
    </location>
</feature>
<dbReference type="AlphaFoldDB" id="M2RUU9"/>
<evidence type="ECO:0000313" key="3">
    <source>
        <dbReference type="Proteomes" id="UP000016930"/>
    </source>
</evidence>
<keyword evidence="3" id="KW-1185">Reference proteome</keyword>
<sequence length="166" mass="15133">MAESVELAVAEVEGATVVEAFPEGNTSELGSAITATSYASCAGGAGVFGGLTGRLGETGSPWTGRAGADAGIWPTGSPAGTTPLAGRLPPTGKPPPTGRPPPAPKGPPGTGTGMPGTLGAPTTPGMEGALGTSPTGGAGAPKGTGRAGGAGTGAGAASGAGAATNA</sequence>
<dbReference type="Proteomes" id="UP000016930">
    <property type="component" value="Unassembled WGS sequence"/>
</dbReference>
<dbReference type="EMBL" id="KB445791">
    <property type="protein sequence ID" value="EMD42242.1"/>
    <property type="molecule type" value="Genomic_DNA"/>
</dbReference>
<gene>
    <name evidence="2" type="ORF">CERSUDRAFT_110773</name>
</gene>
<organism evidence="2 3">
    <name type="scientific">Ceriporiopsis subvermispora (strain B)</name>
    <name type="common">White-rot fungus</name>
    <name type="synonym">Gelatoporia subvermispora</name>
    <dbReference type="NCBI Taxonomy" id="914234"/>
    <lineage>
        <taxon>Eukaryota</taxon>
        <taxon>Fungi</taxon>
        <taxon>Dikarya</taxon>
        <taxon>Basidiomycota</taxon>
        <taxon>Agaricomycotina</taxon>
        <taxon>Agaricomycetes</taxon>
        <taxon>Polyporales</taxon>
        <taxon>Gelatoporiaceae</taxon>
        <taxon>Gelatoporia</taxon>
    </lineage>
</organism>